<gene>
    <name evidence="2" type="ORF">P154DRAFT_157260</name>
</gene>
<keyword evidence="1" id="KW-1133">Transmembrane helix</keyword>
<proteinExistence type="predicted"/>
<evidence type="ECO:0000256" key="1">
    <source>
        <dbReference type="SAM" id="Phobius"/>
    </source>
</evidence>
<keyword evidence="1" id="KW-0472">Membrane</keyword>
<sequence>MIAPPPPPKSFVTAIFPFFAPIAVYLPMHVPVDKPTHARALRDAIWPTAGSPFPKSTPSLEVGFFPFLFFFHPVCTTRRSTRPATAMRYATCYRWTGKYGFARWRDWLVVRRGLFSDLIPLQRLTMG</sequence>
<dbReference type="Proteomes" id="UP000799779">
    <property type="component" value="Unassembled WGS sequence"/>
</dbReference>
<reference evidence="2" key="1">
    <citation type="journal article" date="2020" name="Stud. Mycol.">
        <title>101 Dothideomycetes genomes: a test case for predicting lifestyles and emergence of pathogens.</title>
        <authorList>
            <person name="Haridas S."/>
            <person name="Albert R."/>
            <person name="Binder M."/>
            <person name="Bloem J."/>
            <person name="Labutti K."/>
            <person name="Salamov A."/>
            <person name="Andreopoulos B."/>
            <person name="Baker S."/>
            <person name="Barry K."/>
            <person name="Bills G."/>
            <person name="Bluhm B."/>
            <person name="Cannon C."/>
            <person name="Castanera R."/>
            <person name="Culley D."/>
            <person name="Daum C."/>
            <person name="Ezra D."/>
            <person name="Gonzalez J."/>
            <person name="Henrissat B."/>
            <person name="Kuo A."/>
            <person name="Liang C."/>
            <person name="Lipzen A."/>
            <person name="Lutzoni F."/>
            <person name="Magnuson J."/>
            <person name="Mondo S."/>
            <person name="Nolan M."/>
            <person name="Ohm R."/>
            <person name="Pangilinan J."/>
            <person name="Park H.-J."/>
            <person name="Ramirez L."/>
            <person name="Alfaro M."/>
            <person name="Sun H."/>
            <person name="Tritt A."/>
            <person name="Yoshinaga Y."/>
            <person name="Zwiers L.-H."/>
            <person name="Turgeon B."/>
            <person name="Goodwin S."/>
            <person name="Spatafora J."/>
            <person name="Crous P."/>
            <person name="Grigoriev I."/>
        </authorList>
    </citation>
    <scope>NUCLEOTIDE SEQUENCE</scope>
    <source>
        <strain evidence="2">CBS 123094</strain>
    </source>
</reference>
<dbReference type="EMBL" id="ML977580">
    <property type="protein sequence ID" value="KAF2001999.1"/>
    <property type="molecule type" value="Genomic_DNA"/>
</dbReference>
<name>A0A6A5WML1_9PLEO</name>
<dbReference type="AlphaFoldDB" id="A0A6A5WML1"/>
<keyword evidence="1" id="KW-0812">Transmembrane</keyword>
<evidence type="ECO:0000313" key="3">
    <source>
        <dbReference type="Proteomes" id="UP000799779"/>
    </source>
</evidence>
<keyword evidence="3" id="KW-1185">Reference proteome</keyword>
<protein>
    <submittedName>
        <fullName evidence="2">Uncharacterized protein</fullName>
    </submittedName>
</protein>
<feature type="transmembrane region" description="Helical" evidence="1">
    <location>
        <begin position="12"/>
        <end position="32"/>
    </location>
</feature>
<accession>A0A6A5WML1</accession>
<evidence type="ECO:0000313" key="2">
    <source>
        <dbReference type="EMBL" id="KAF2001999.1"/>
    </source>
</evidence>
<organism evidence="2 3">
    <name type="scientific">Amniculicola lignicola CBS 123094</name>
    <dbReference type="NCBI Taxonomy" id="1392246"/>
    <lineage>
        <taxon>Eukaryota</taxon>
        <taxon>Fungi</taxon>
        <taxon>Dikarya</taxon>
        <taxon>Ascomycota</taxon>
        <taxon>Pezizomycotina</taxon>
        <taxon>Dothideomycetes</taxon>
        <taxon>Pleosporomycetidae</taxon>
        <taxon>Pleosporales</taxon>
        <taxon>Amniculicolaceae</taxon>
        <taxon>Amniculicola</taxon>
    </lineage>
</organism>